<dbReference type="GO" id="GO:0051604">
    <property type="term" value="P:protein maturation"/>
    <property type="evidence" value="ECO:0007669"/>
    <property type="project" value="TreeGrafter"/>
</dbReference>
<dbReference type="InterPro" id="IPR010918">
    <property type="entry name" value="PurM-like_C_dom"/>
</dbReference>
<dbReference type="PANTHER" id="PTHR30303:SF0">
    <property type="entry name" value="CARBAMOYL DEHYDRATASE HYPE"/>
    <property type="match status" value="1"/>
</dbReference>
<dbReference type="PIRSF" id="PIRSF005644">
    <property type="entry name" value="Hdrgns_mtr_HypE"/>
    <property type="match status" value="1"/>
</dbReference>
<name>A0A0F7IGR7_9EURY</name>
<evidence type="ECO:0000259" key="3">
    <source>
        <dbReference type="Pfam" id="PF02769"/>
    </source>
</evidence>
<dbReference type="InParanoid" id="A0A0F7IGR7"/>
<dbReference type="InterPro" id="IPR011854">
    <property type="entry name" value="HypE"/>
</dbReference>
<dbReference type="CDD" id="cd02197">
    <property type="entry name" value="HypE"/>
    <property type="match status" value="1"/>
</dbReference>
<dbReference type="OrthoDB" id="31494at2157"/>
<dbReference type="InterPro" id="IPR016188">
    <property type="entry name" value="PurM-like_N"/>
</dbReference>
<evidence type="ECO:0000313" key="4">
    <source>
        <dbReference type="EMBL" id="AKG92453.1"/>
    </source>
</evidence>
<dbReference type="PATRIC" id="fig|113653.22.peg.187"/>
<dbReference type="AlphaFoldDB" id="A0A0F7IGR7"/>
<dbReference type="RefSeq" id="WP_048094277.1">
    <property type="nucleotide sequence ID" value="NZ_CP011267.1"/>
</dbReference>
<sequence>MIRREDGAGGKYMTEFLRKRIFSRLDSRAGEISLSDMEDSADFDEKYVFTTDSYTAFPPIFRGGSIGSLAVCGTSNDLAVMGAQPAYMSLALIIQEGFDEGTFERIMDDVRYWSERIGVKVITGDTKVVEMNAGIFVNTSGIGVRNEALENNLRVLREYRDYPYRWVRDRGLKAGDAVIVTGNIAEHGLAMLLEREDLGFEVDVESDVQPVWFAVKAAMEVGGVSAMKDPTRGGVAEALNEMAEKSGVGILVEEERIPVRDDVKGVCDALGLDPLTMANEGKVVMGVEGEMAEDVLRVLRKFDESAEIIGYTTDEFREVVVKTRIGTTKILPWPTIDPIPRVC</sequence>
<protein>
    <submittedName>
        <fullName evidence="4">Hydrogenase expression/formation protein HypE</fullName>
    </submittedName>
</protein>
<dbReference type="Gene3D" id="3.90.650.10">
    <property type="entry name" value="PurM-like C-terminal domain"/>
    <property type="match status" value="1"/>
</dbReference>
<dbReference type="HOGENOM" id="CLU_049733_0_0_2"/>
<evidence type="ECO:0000313" key="5">
    <source>
        <dbReference type="Proteomes" id="UP000034723"/>
    </source>
</evidence>
<dbReference type="FunCoup" id="A0A0F7IGR7">
    <property type="interactions" value="3"/>
</dbReference>
<dbReference type="Pfam" id="PF02769">
    <property type="entry name" value="AIRS_C"/>
    <property type="match status" value="1"/>
</dbReference>
<dbReference type="Gene3D" id="3.30.1330.10">
    <property type="entry name" value="PurM-like, N-terminal domain"/>
    <property type="match status" value="1"/>
</dbReference>
<dbReference type="Proteomes" id="UP000034723">
    <property type="component" value="Chromosome"/>
</dbReference>
<comment type="similarity">
    <text evidence="1">Belongs to the HypE family.</text>
</comment>
<keyword evidence="5" id="KW-1185">Reference proteome</keyword>
<dbReference type="InterPro" id="IPR036921">
    <property type="entry name" value="PurM-like_N_sf"/>
</dbReference>
<dbReference type="EMBL" id="CP011267">
    <property type="protein sequence ID" value="AKG92453.1"/>
    <property type="molecule type" value="Genomic_DNA"/>
</dbReference>
<evidence type="ECO:0000256" key="1">
    <source>
        <dbReference type="ARBA" id="ARBA00006243"/>
    </source>
</evidence>
<feature type="domain" description="PurM-like N-terminal" evidence="2">
    <location>
        <begin position="44"/>
        <end position="144"/>
    </location>
</feature>
<evidence type="ECO:0000259" key="2">
    <source>
        <dbReference type="Pfam" id="PF00586"/>
    </source>
</evidence>
<gene>
    <name evidence="4" type="ORF">GAH_00190</name>
</gene>
<dbReference type="InterPro" id="IPR036676">
    <property type="entry name" value="PurM-like_C_sf"/>
</dbReference>
<dbReference type="GeneID" id="24802778"/>
<dbReference type="PANTHER" id="PTHR30303">
    <property type="entry name" value="HYDROGENASE ISOENZYMES FORMATION PROTEIN HYPE"/>
    <property type="match status" value="1"/>
</dbReference>
<organism evidence="4 5">
    <name type="scientific">Geoglobus ahangari</name>
    <dbReference type="NCBI Taxonomy" id="113653"/>
    <lineage>
        <taxon>Archaea</taxon>
        <taxon>Methanobacteriati</taxon>
        <taxon>Methanobacteriota</taxon>
        <taxon>Archaeoglobi</taxon>
        <taxon>Archaeoglobales</taxon>
        <taxon>Archaeoglobaceae</taxon>
        <taxon>Geoglobus</taxon>
    </lineage>
</organism>
<dbReference type="Pfam" id="PF00586">
    <property type="entry name" value="AIRS"/>
    <property type="match status" value="1"/>
</dbReference>
<reference evidence="4 5" key="1">
    <citation type="submission" date="2015-04" db="EMBL/GenBank/DDBJ databases">
        <title>The complete genome sequence of the hyperthermophilic, obligate iron-reducing archaeon Geoglobus ahangari strain 234T.</title>
        <authorList>
            <person name="Manzella M.P."/>
            <person name="Holmes D.E."/>
            <person name="Rocheleau J.M."/>
            <person name="Chung A."/>
            <person name="Reguera G."/>
            <person name="Kashefi K."/>
        </authorList>
    </citation>
    <scope>NUCLEOTIDE SEQUENCE [LARGE SCALE GENOMIC DNA]</scope>
    <source>
        <strain evidence="4 5">234</strain>
    </source>
</reference>
<dbReference type="KEGG" id="gah:GAH_00190"/>
<dbReference type="SUPFAM" id="SSF55326">
    <property type="entry name" value="PurM N-terminal domain-like"/>
    <property type="match status" value="1"/>
</dbReference>
<dbReference type="NCBIfam" id="TIGR02124">
    <property type="entry name" value="hypE"/>
    <property type="match status" value="1"/>
</dbReference>
<accession>A0A0F7IGR7</accession>
<dbReference type="STRING" id="113653.GAH_00190"/>
<feature type="domain" description="PurM-like C-terminal" evidence="3">
    <location>
        <begin position="173"/>
        <end position="321"/>
    </location>
</feature>
<dbReference type="SUPFAM" id="SSF56042">
    <property type="entry name" value="PurM C-terminal domain-like"/>
    <property type="match status" value="1"/>
</dbReference>
<proteinExistence type="inferred from homology"/>